<dbReference type="GO" id="GO:0003723">
    <property type="term" value="F:RNA binding"/>
    <property type="evidence" value="ECO:0007669"/>
    <property type="project" value="UniProtKB-KW"/>
</dbReference>
<dbReference type="InParanoid" id="A0A6L2PSS5"/>
<proteinExistence type="predicted"/>
<gene>
    <name evidence="2" type="ORF">Cfor_00483</name>
</gene>
<dbReference type="Proteomes" id="UP000502823">
    <property type="component" value="Unassembled WGS sequence"/>
</dbReference>
<dbReference type="OrthoDB" id="21643at2759"/>
<evidence type="ECO:0000256" key="1">
    <source>
        <dbReference type="ARBA" id="ARBA00022884"/>
    </source>
</evidence>
<name>A0A6L2PSS5_COPFO</name>
<organism evidence="2 3">
    <name type="scientific">Coptotermes formosanus</name>
    <name type="common">Formosan subterranean termite</name>
    <dbReference type="NCBI Taxonomy" id="36987"/>
    <lineage>
        <taxon>Eukaryota</taxon>
        <taxon>Metazoa</taxon>
        <taxon>Ecdysozoa</taxon>
        <taxon>Arthropoda</taxon>
        <taxon>Hexapoda</taxon>
        <taxon>Insecta</taxon>
        <taxon>Pterygota</taxon>
        <taxon>Neoptera</taxon>
        <taxon>Polyneoptera</taxon>
        <taxon>Dictyoptera</taxon>
        <taxon>Blattodea</taxon>
        <taxon>Blattoidea</taxon>
        <taxon>Termitoidae</taxon>
        <taxon>Rhinotermitidae</taxon>
        <taxon>Coptotermes</taxon>
    </lineage>
</organism>
<reference evidence="3" key="1">
    <citation type="submission" date="2020-01" db="EMBL/GenBank/DDBJ databases">
        <title>Draft genome sequence of the Termite Coptotermes fromosanus.</title>
        <authorList>
            <person name="Itakura S."/>
            <person name="Yosikawa Y."/>
            <person name="Umezawa K."/>
        </authorList>
    </citation>
    <scope>NUCLEOTIDE SEQUENCE [LARGE SCALE GENOMIC DNA]</scope>
</reference>
<dbReference type="PANTHER" id="PTHR48029">
    <property type="entry name" value="NUCLEOLAR PROTEIN 8"/>
    <property type="match status" value="1"/>
</dbReference>
<comment type="caution">
    <text evidence="2">The sequence shown here is derived from an EMBL/GenBank/DDBJ whole genome shotgun (WGS) entry which is preliminary data.</text>
</comment>
<protein>
    <submittedName>
        <fullName evidence="2">Uncharacterized protein</fullName>
    </submittedName>
</protein>
<accession>A0A6L2PSS5</accession>
<evidence type="ECO:0000313" key="3">
    <source>
        <dbReference type="Proteomes" id="UP000502823"/>
    </source>
</evidence>
<sequence>RFALDERFYESEEEVLSEASGTVKTAGVEDERRRQFEILQDVLGHQIQIKDNKKDAYKRLSMLRFDPMNPDHAKFMKKTETKIKKKVTDISPDKIPNVVCSRGEDRTQNVVSREKFYTVAECLKESLKKQDERNDFSLRKLFGGSAGGSNDEEKGETYSASTLNDHKQKNWIINPFKYDSSDSEEETEFVSYNKTDNLHQNVHENVVYFGESFFFKASDPRLQEGLEFFNRSHNKDESYDFANHRREMKQIVRSKVKNNMCNHRPWRKKLGGQKAKKFKSTQ</sequence>
<dbReference type="EMBL" id="BLKM01005410">
    <property type="protein sequence ID" value="GFG34222.1"/>
    <property type="molecule type" value="Genomic_DNA"/>
</dbReference>
<keyword evidence="3" id="KW-1185">Reference proteome</keyword>
<dbReference type="AlphaFoldDB" id="A0A6L2PSS5"/>
<evidence type="ECO:0000313" key="2">
    <source>
        <dbReference type="EMBL" id="GFG34222.1"/>
    </source>
</evidence>
<feature type="non-terminal residue" evidence="2">
    <location>
        <position position="1"/>
    </location>
</feature>
<dbReference type="PANTHER" id="PTHR48029:SF1">
    <property type="entry name" value="NUCLEOLAR PROTEIN 8"/>
    <property type="match status" value="1"/>
</dbReference>
<keyword evidence="1" id="KW-0694">RNA-binding</keyword>